<organism evidence="7 8">
    <name type="scientific">Agathobacter rectalis</name>
    <dbReference type="NCBI Taxonomy" id="39491"/>
    <lineage>
        <taxon>Bacteria</taxon>
        <taxon>Bacillati</taxon>
        <taxon>Bacillota</taxon>
        <taxon>Clostridia</taxon>
        <taxon>Lachnospirales</taxon>
        <taxon>Lachnospiraceae</taxon>
        <taxon>Agathobacter</taxon>
    </lineage>
</organism>
<dbReference type="EMBL" id="QRPB01000038">
    <property type="protein sequence ID" value="RHL74989.1"/>
    <property type="molecule type" value="Genomic_DNA"/>
</dbReference>
<dbReference type="RefSeq" id="WP_118084175.1">
    <property type="nucleotide sequence ID" value="NZ_JAAISF010000016.1"/>
</dbReference>
<proteinExistence type="predicted"/>
<evidence type="ECO:0000313" key="7">
    <source>
        <dbReference type="EMBL" id="RHL74989.1"/>
    </source>
</evidence>
<dbReference type="EMBL" id="QSJS01000016">
    <property type="protein sequence ID" value="RHD92754.1"/>
    <property type="molecule type" value="Genomic_DNA"/>
</dbReference>
<evidence type="ECO:0000313" key="9">
    <source>
        <dbReference type="Proteomes" id="UP000283431"/>
    </source>
</evidence>
<dbReference type="EMBL" id="QSDV01000014">
    <property type="protein sequence ID" value="RGZ17957.1"/>
    <property type="molecule type" value="Genomic_DNA"/>
</dbReference>
<dbReference type="Proteomes" id="UP000286581">
    <property type="component" value="Unassembled WGS sequence"/>
</dbReference>
<sequence length="82" mass="8898">MLKDYLNWKERPEIIGENNISDGVEIAGNNVTSKYGYYGKAAAWDVGDVHMKGGAGQMNTIYSWGTLKDTGIISDLGTAVIN</sequence>
<accession>A0A395ZJ82</accession>
<evidence type="ECO:0000313" key="5">
    <source>
        <dbReference type="EMBL" id="RHA11950.1"/>
    </source>
</evidence>
<evidence type="ECO:0000313" key="2">
    <source>
        <dbReference type="EMBL" id="RGW85591.1"/>
    </source>
</evidence>
<evidence type="ECO:0000313" key="6">
    <source>
        <dbReference type="EMBL" id="RHD92754.1"/>
    </source>
</evidence>
<dbReference type="Proteomes" id="UP000283431">
    <property type="component" value="Unassembled WGS sequence"/>
</dbReference>
<dbReference type="Proteomes" id="UP000286341">
    <property type="component" value="Unassembled WGS sequence"/>
</dbReference>
<evidence type="ECO:0000313" key="8">
    <source>
        <dbReference type="Proteomes" id="UP000266698"/>
    </source>
</evidence>
<evidence type="ECO:0000313" key="14">
    <source>
        <dbReference type="Proteomes" id="UP000286581"/>
    </source>
</evidence>
<dbReference type="Proteomes" id="UP000285209">
    <property type="component" value="Unassembled WGS sequence"/>
</dbReference>
<dbReference type="Proteomes" id="UP000283683">
    <property type="component" value="Unassembled WGS sequence"/>
</dbReference>
<dbReference type="EMBL" id="QSAE01000091">
    <property type="protein sequence ID" value="RGW35174.1"/>
    <property type="molecule type" value="Genomic_DNA"/>
</dbReference>
<dbReference type="Proteomes" id="UP000284835">
    <property type="component" value="Unassembled WGS sequence"/>
</dbReference>
<evidence type="ECO:0000313" key="1">
    <source>
        <dbReference type="EMBL" id="RGW35174.1"/>
    </source>
</evidence>
<evidence type="ECO:0000313" key="11">
    <source>
        <dbReference type="Proteomes" id="UP000284835"/>
    </source>
</evidence>
<dbReference type="EMBL" id="QSFB01000015">
    <property type="protein sequence ID" value="RHA11950.1"/>
    <property type="molecule type" value="Genomic_DNA"/>
</dbReference>
<name>A0A395ZJ82_9FIRM</name>
<evidence type="ECO:0000313" key="4">
    <source>
        <dbReference type="EMBL" id="RGZ74757.1"/>
    </source>
</evidence>
<gene>
    <name evidence="7" type="ORF">DW001_16570</name>
    <name evidence="6" type="ORF">DW775_11615</name>
    <name evidence="5" type="ORF">DW948_10785</name>
    <name evidence="4" type="ORF">DW975_09490</name>
    <name evidence="2" type="ORF">DWV45_12960</name>
    <name evidence="1" type="ORF">DWV78_15470</name>
    <name evidence="3" type="ORF">DXA03_09230</name>
</gene>
<evidence type="ECO:0000313" key="13">
    <source>
        <dbReference type="Proteomes" id="UP000286341"/>
    </source>
</evidence>
<reference evidence="8 9" key="1">
    <citation type="submission" date="2018-08" db="EMBL/GenBank/DDBJ databases">
        <title>A genome reference for cultivated species of the human gut microbiota.</title>
        <authorList>
            <person name="Zou Y."/>
            <person name="Xue W."/>
            <person name="Luo G."/>
        </authorList>
    </citation>
    <scope>NUCLEOTIDE SEQUENCE [LARGE SCALE GENOMIC DNA]</scope>
    <source>
        <strain evidence="2 10">AF06-19</strain>
        <strain evidence="1 14">AF12-8</strain>
        <strain evidence="7 8">AF36-2BH</strain>
        <strain evidence="6 11">AM30-13AC</strain>
        <strain evidence="5 13">AM44-1AT</strain>
        <strain evidence="4 9">AM48-7</strain>
        <strain evidence="3 12">AM54-25XD</strain>
    </source>
</reference>
<dbReference type="AlphaFoldDB" id="A0A395ZJ82"/>
<evidence type="ECO:0000313" key="12">
    <source>
        <dbReference type="Proteomes" id="UP000285209"/>
    </source>
</evidence>
<evidence type="ECO:0000313" key="10">
    <source>
        <dbReference type="Proteomes" id="UP000283683"/>
    </source>
</evidence>
<dbReference type="EMBL" id="QSAZ01000015">
    <property type="protein sequence ID" value="RGW85591.1"/>
    <property type="molecule type" value="Genomic_DNA"/>
</dbReference>
<comment type="caution">
    <text evidence="7">The sequence shown here is derived from an EMBL/GenBank/DDBJ whole genome shotgun (WGS) entry which is preliminary data.</text>
</comment>
<dbReference type="Proteomes" id="UP000266698">
    <property type="component" value="Unassembled WGS sequence"/>
</dbReference>
<evidence type="ECO:0000313" key="3">
    <source>
        <dbReference type="EMBL" id="RGZ17957.1"/>
    </source>
</evidence>
<dbReference type="EMBL" id="QSEN01000016">
    <property type="protein sequence ID" value="RGZ74757.1"/>
    <property type="molecule type" value="Genomic_DNA"/>
</dbReference>
<protein>
    <submittedName>
        <fullName evidence="7">Uncharacterized protein</fullName>
    </submittedName>
</protein>